<sequence length="282" mass="31097">MSPAISPSLSASKALDAPALEQTLNAIIQRHEVFRVRCETVGNRPLQSAAQGIRFELPVHDLSKLPSQDKEATVAIHAERHALEPFNLSHAPLLRAELLKTAADEHIFLLATHQYVFDGWSTAILFRELSTLYTAFRAGEASPLPPPSAQYADFAHWLRHGFAGAEAARQEAYWQEKLRDAQLVTALPLDHPRQANVPNRSASVAFTLPSFLADALRKLSQQVGVTLFISLLAAFQTLLYGYTRQEKLAVGSIVSNRQLTQTETMIGSFANNILISSDFFPA</sequence>
<gene>
    <name evidence="2" type="ORF">HZT40_09255</name>
</gene>
<dbReference type="EMBL" id="CP059265">
    <property type="protein sequence ID" value="QLQ34152.1"/>
    <property type="molecule type" value="Genomic_DNA"/>
</dbReference>
<evidence type="ECO:0000313" key="2">
    <source>
        <dbReference type="EMBL" id="QLQ34152.1"/>
    </source>
</evidence>
<proteinExistence type="predicted"/>
<dbReference type="Gene3D" id="3.30.559.10">
    <property type="entry name" value="Chloramphenicol acetyltransferase-like domain"/>
    <property type="match status" value="1"/>
</dbReference>
<dbReference type="GO" id="GO:0031177">
    <property type="term" value="F:phosphopantetheine binding"/>
    <property type="evidence" value="ECO:0007669"/>
    <property type="project" value="TreeGrafter"/>
</dbReference>
<protein>
    <recommendedName>
        <fullName evidence="1">Condensation domain-containing protein</fullName>
    </recommendedName>
</protein>
<dbReference type="Gene3D" id="3.30.559.30">
    <property type="entry name" value="Nonribosomal peptide synthetase, condensation domain"/>
    <property type="match status" value="1"/>
</dbReference>
<evidence type="ECO:0000259" key="1">
    <source>
        <dbReference type="Pfam" id="PF00668"/>
    </source>
</evidence>
<dbReference type="GO" id="GO:0005829">
    <property type="term" value="C:cytosol"/>
    <property type="evidence" value="ECO:0007669"/>
    <property type="project" value="TreeGrafter"/>
</dbReference>
<dbReference type="GO" id="GO:0047527">
    <property type="term" value="F:2,3-dihydroxybenzoate-serine ligase activity"/>
    <property type="evidence" value="ECO:0007669"/>
    <property type="project" value="TreeGrafter"/>
</dbReference>
<reference evidence="2" key="1">
    <citation type="submission" date="2020-06" db="EMBL/GenBank/DDBJ databases">
        <title>Analysis procedures for assessing recovery of high quality, complete, closed genomes from Nanopore long read metagenome sequencing.</title>
        <authorList>
            <person name="Bessarab I."/>
            <person name="Arumugam K."/>
            <person name="Haryono M."/>
            <person name="Liu X."/>
            <person name="Roy S."/>
            <person name="Zuniga-Montanez R.E."/>
            <person name="Qiu G."/>
            <person name="Drautz-Moses D.I."/>
            <person name="Law Y.Y."/>
            <person name="Wuertz S."/>
            <person name="Lauro F.M."/>
            <person name="Huson D.H."/>
            <person name="Williams R.B."/>
        </authorList>
    </citation>
    <scope>NUCLEOTIDE SEQUENCE [LARGE SCALE GENOMIC DNA]</scope>
    <source>
        <strain evidence="2">SSD2</strain>
    </source>
</reference>
<name>A0A7L6AZ60_9GAMM</name>
<keyword evidence="3" id="KW-1185">Reference proteome</keyword>
<evidence type="ECO:0000313" key="3">
    <source>
        <dbReference type="Proteomes" id="UP000510621"/>
    </source>
</evidence>
<accession>A0A7L6AZ60</accession>
<dbReference type="Pfam" id="PF00668">
    <property type="entry name" value="Condensation"/>
    <property type="match status" value="1"/>
</dbReference>
<dbReference type="PANTHER" id="PTHR45527:SF1">
    <property type="entry name" value="FATTY ACID SYNTHASE"/>
    <property type="match status" value="1"/>
</dbReference>
<dbReference type="SUPFAM" id="SSF52777">
    <property type="entry name" value="CoA-dependent acyltransferases"/>
    <property type="match status" value="2"/>
</dbReference>
<dbReference type="InterPro" id="IPR001242">
    <property type="entry name" value="Condensation_dom"/>
</dbReference>
<dbReference type="GO" id="GO:0009239">
    <property type="term" value="P:enterobactin biosynthetic process"/>
    <property type="evidence" value="ECO:0007669"/>
    <property type="project" value="TreeGrafter"/>
</dbReference>
<dbReference type="CDD" id="cd19531">
    <property type="entry name" value="LCL_NRPS-like"/>
    <property type="match status" value="1"/>
</dbReference>
<dbReference type="KEGG" id="this:HZT40_09255"/>
<dbReference type="InterPro" id="IPR023213">
    <property type="entry name" value="CAT-like_dom_sf"/>
</dbReference>
<feature type="domain" description="Condensation" evidence="1">
    <location>
        <begin position="9"/>
        <end position="275"/>
    </location>
</feature>
<dbReference type="PANTHER" id="PTHR45527">
    <property type="entry name" value="NONRIBOSOMAL PEPTIDE SYNTHETASE"/>
    <property type="match status" value="1"/>
</dbReference>
<organism evidence="2 3">
    <name type="scientific">Candidatus Thiothrix singaporensis</name>
    <dbReference type="NCBI Taxonomy" id="2799669"/>
    <lineage>
        <taxon>Bacteria</taxon>
        <taxon>Pseudomonadati</taxon>
        <taxon>Pseudomonadota</taxon>
        <taxon>Gammaproteobacteria</taxon>
        <taxon>Thiotrichales</taxon>
        <taxon>Thiotrichaceae</taxon>
        <taxon>Thiothrix</taxon>
    </lineage>
</organism>
<dbReference type="Proteomes" id="UP000510621">
    <property type="component" value="Chromosome"/>
</dbReference>
<dbReference type="GO" id="GO:0009366">
    <property type="term" value="C:enterobactin synthetase complex"/>
    <property type="evidence" value="ECO:0007669"/>
    <property type="project" value="TreeGrafter"/>
</dbReference>
<dbReference type="AlphaFoldDB" id="A0A7L6AZ60"/>
<dbReference type="GO" id="GO:0043041">
    <property type="term" value="P:amino acid activation for nonribosomal peptide biosynthetic process"/>
    <property type="evidence" value="ECO:0007669"/>
    <property type="project" value="TreeGrafter"/>
</dbReference>